<proteinExistence type="inferred from homology"/>
<dbReference type="GO" id="GO:0005886">
    <property type="term" value="C:plasma membrane"/>
    <property type="evidence" value="ECO:0007669"/>
    <property type="project" value="UniProtKB-SubCell"/>
</dbReference>
<protein>
    <recommendedName>
        <fullName evidence="12">Olfactory receptor</fullName>
    </recommendedName>
</protein>
<feature type="domain" description="G-protein coupled receptors family 1 profile" evidence="13">
    <location>
        <begin position="41"/>
        <end position="290"/>
    </location>
</feature>
<feature type="transmembrane region" description="Helical" evidence="12">
    <location>
        <begin position="197"/>
        <end position="225"/>
    </location>
</feature>
<keyword evidence="4 11" id="KW-0812">Transmembrane</keyword>
<dbReference type="PROSITE" id="PS00237">
    <property type="entry name" value="G_PROTEIN_RECEP_F1_1"/>
    <property type="match status" value="1"/>
</dbReference>
<keyword evidence="9 11" id="KW-0675">Receptor</keyword>
<dbReference type="InterPro" id="IPR000276">
    <property type="entry name" value="GPCR_Rhodpsn"/>
</dbReference>
<dbReference type="InParanoid" id="A0A6P7XKS5"/>
<dbReference type="GeneID" id="115465004"/>
<keyword evidence="8 12" id="KW-0472">Membrane</keyword>
<dbReference type="PANTHER" id="PTHR26453">
    <property type="entry name" value="OLFACTORY RECEPTOR"/>
    <property type="match status" value="1"/>
</dbReference>
<dbReference type="FunFam" id="1.20.1070.10:FF:000005">
    <property type="entry name" value="Olfactory receptor"/>
    <property type="match status" value="1"/>
</dbReference>
<dbReference type="SUPFAM" id="SSF81321">
    <property type="entry name" value="Family A G protein-coupled receptor-like"/>
    <property type="match status" value="1"/>
</dbReference>
<dbReference type="InterPro" id="IPR000725">
    <property type="entry name" value="Olfact_rcpt"/>
</dbReference>
<dbReference type="PROSITE" id="PS50262">
    <property type="entry name" value="G_PROTEIN_RECEP_F1_2"/>
    <property type="match status" value="1"/>
</dbReference>
<evidence type="ECO:0000259" key="13">
    <source>
        <dbReference type="PROSITE" id="PS50262"/>
    </source>
</evidence>
<comment type="similarity">
    <text evidence="11">Belongs to the G-protein coupled receptor 1 family.</text>
</comment>
<keyword evidence="2 12" id="KW-1003">Cell membrane</keyword>
<dbReference type="PRINTS" id="PR00237">
    <property type="entry name" value="GPCRRHODOPSN"/>
</dbReference>
<dbReference type="GO" id="GO:0004930">
    <property type="term" value="F:G protein-coupled receptor activity"/>
    <property type="evidence" value="ECO:0007669"/>
    <property type="project" value="UniProtKB-KW"/>
</dbReference>
<feature type="transmembrane region" description="Helical" evidence="12">
    <location>
        <begin position="237"/>
        <end position="261"/>
    </location>
</feature>
<dbReference type="InterPro" id="IPR017452">
    <property type="entry name" value="GPCR_Rhodpsn_7TM"/>
</dbReference>
<keyword evidence="6 12" id="KW-1133">Transmembrane helix</keyword>
<evidence type="ECO:0000256" key="1">
    <source>
        <dbReference type="ARBA" id="ARBA00004651"/>
    </source>
</evidence>
<dbReference type="CDD" id="cd15225">
    <property type="entry name" value="7tmA_OR10A-like"/>
    <property type="match status" value="1"/>
</dbReference>
<name>A0A6P7XKS5_9AMPH</name>
<keyword evidence="5 12" id="KW-0552">Olfaction</keyword>
<evidence type="ECO:0000256" key="3">
    <source>
        <dbReference type="ARBA" id="ARBA00022606"/>
    </source>
</evidence>
<dbReference type="Pfam" id="PF13853">
    <property type="entry name" value="7tm_4"/>
    <property type="match status" value="1"/>
</dbReference>
<gene>
    <name evidence="15" type="primary">LOC115465004</name>
</gene>
<evidence type="ECO:0000256" key="8">
    <source>
        <dbReference type="ARBA" id="ARBA00023136"/>
    </source>
</evidence>
<evidence type="ECO:0000256" key="10">
    <source>
        <dbReference type="ARBA" id="ARBA00023224"/>
    </source>
</evidence>
<keyword evidence="7 11" id="KW-0297">G-protein coupled receptor</keyword>
<dbReference type="FunCoup" id="A0A6P7XKS5">
    <property type="interactions" value="831"/>
</dbReference>
<evidence type="ECO:0000256" key="5">
    <source>
        <dbReference type="ARBA" id="ARBA00022725"/>
    </source>
</evidence>
<dbReference type="PRINTS" id="PR00245">
    <property type="entry name" value="OLFACTORYR"/>
</dbReference>
<dbReference type="GO" id="GO:0004984">
    <property type="term" value="F:olfactory receptor activity"/>
    <property type="evidence" value="ECO:0007669"/>
    <property type="project" value="InterPro"/>
</dbReference>
<feature type="non-terminal residue" evidence="15">
    <location>
        <position position="315"/>
    </location>
</feature>
<evidence type="ECO:0000256" key="9">
    <source>
        <dbReference type="ARBA" id="ARBA00023170"/>
    </source>
</evidence>
<feature type="transmembrane region" description="Helical" evidence="12">
    <location>
        <begin position="273"/>
        <end position="292"/>
    </location>
</feature>
<keyword evidence="3 12" id="KW-0716">Sensory transduction</keyword>
<keyword evidence="14" id="KW-1185">Reference proteome</keyword>
<dbReference type="KEGG" id="muo:115465004"/>
<comment type="subcellular location">
    <subcellularLocation>
        <location evidence="1 12">Cell membrane</location>
        <topology evidence="1 12">Multi-pass membrane protein</topology>
    </subcellularLocation>
</comment>
<dbReference type="AlphaFoldDB" id="A0A6P7XKS5"/>
<dbReference type="RefSeq" id="XP_030051260.1">
    <property type="nucleotide sequence ID" value="XM_030195400.1"/>
</dbReference>
<sequence>MEIENQTSTLEFILLGVSDQPKLELILFVVFFPVYLVTLCANVLIIMVVLLNRHLQNPMYFFLCNLSFLDICYASANIPKSLKNFLSERKTISFNGCAAQMYISLSLGETECLLLAIMACDRYVAICHPLNYTTIMNRVVCIKIATCTWISGFLLAVIHVAFTLTLPFCGHNRINHFTCEVTAVLRLACTDIRLIEIVIFVVGVLILIFPLSFILYTYIHILAAILKIHSANGRHKAFSTCTSHLTVVTIFYGTCILMYMRPRSVVSPQNDKIISLFYGAITPMLNPLIYTLRNNEVKGALRKLSVKKYFLTFFL</sequence>
<feature type="transmembrane region" description="Helical" evidence="12">
    <location>
        <begin position="140"/>
        <end position="162"/>
    </location>
</feature>
<dbReference type="Proteomes" id="UP000515156">
    <property type="component" value="Chromosome 3"/>
</dbReference>
<evidence type="ECO:0000256" key="7">
    <source>
        <dbReference type="ARBA" id="ARBA00023040"/>
    </source>
</evidence>
<evidence type="ECO:0000256" key="4">
    <source>
        <dbReference type="ARBA" id="ARBA00022692"/>
    </source>
</evidence>
<evidence type="ECO:0000256" key="11">
    <source>
        <dbReference type="RuleBase" id="RU000688"/>
    </source>
</evidence>
<evidence type="ECO:0000256" key="2">
    <source>
        <dbReference type="ARBA" id="ARBA00022475"/>
    </source>
</evidence>
<evidence type="ECO:0000313" key="14">
    <source>
        <dbReference type="Proteomes" id="UP000515156"/>
    </source>
</evidence>
<feature type="transmembrane region" description="Helical" evidence="12">
    <location>
        <begin position="25"/>
        <end position="51"/>
    </location>
</feature>
<organism evidence="14 15">
    <name type="scientific">Microcaecilia unicolor</name>
    <dbReference type="NCBI Taxonomy" id="1415580"/>
    <lineage>
        <taxon>Eukaryota</taxon>
        <taxon>Metazoa</taxon>
        <taxon>Chordata</taxon>
        <taxon>Craniata</taxon>
        <taxon>Vertebrata</taxon>
        <taxon>Euteleostomi</taxon>
        <taxon>Amphibia</taxon>
        <taxon>Gymnophiona</taxon>
        <taxon>Siphonopidae</taxon>
        <taxon>Microcaecilia</taxon>
    </lineage>
</organism>
<dbReference type="Gene3D" id="1.20.1070.10">
    <property type="entry name" value="Rhodopsin 7-helix transmembrane proteins"/>
    <property type="match status" value="1"/>
</dbReference>
<evidence type="ECO:0000256" key="6">
    <source>
        <dbReference type="ARBA" id="ARBA00022989"/>
    </source>
</evidence>
<reference evidence="15" key="1">
    <citation type="submission" date="2025-08" db="UniProtKB">
        <authorList>
            <consortium name="RefSeq"/>
        </authorList>
    </citation>
    <scope>IDENTIFICATION</scope>
</reference>
<accession>A0A6P7XKS5</accession>
<dbReference type="OrthoDB" id="6147321at2759"/>
<evidence type="ECO:0000313" key="15">
    <source>
        <dbReference type="RefSeq" id="XP_030051260.1"/>
    </source>
</evidence>
<keyword evidence="10 11" id="KW-0807">Transducer</keyword>
<evidence type="ECO:0000256" key="12">
    <source>
        <dbReference type="RuleBase" id="RU363047"/>
    </source>
</evidence>